<evidence type="ECO:0008006" key="4">
    <source>
        <dbReference type="Google" id="ProtNLM"/>
    </source>
</evidence>
<dbReference type="AlphaFoldDB" id="A0A2U9TAG7"/>
<evidence type="ECO:0000313" key="2">
    <source>
        <dbReference type="EMBL" id="AWV07884.1"/>
    </source>
</evidence>
<dbReference type="OrthoDB" id="7199749at2"/>
<feature type="transmembrane region" description="Helical" evidence="1">
    <location>
        <begin position="39"/>
        <end position="56"/>
    </location>
</feature>
<dbReference type="EMBL" id="CP029843">
    <property type="protein sequence ID" value="AWV07884.1"/>
    <property type="molecule type" value="Genomic_DNA"/>
</dbReference>
<proteinExistence type="predicted"/>
<keyword evidence="1" id="KW-0472">Membrane</keyword>
<name>A0A2U9TAG7_9GAMM</name>
<dbReference type="RefSeq" id="WP_111266957.1">
    <property type="nucleotide sequence ID" value="NZ_CP029843.1"/>
</dbReference>
<evidence type="ECO:0000256" key="1">
    <source>
        <dbReference type="SAM" id="Phobius"/>
    </source>
</evidence>
<dbReference type="KEGG" id="lmb:C9I47_2201"/>
<keyword evidence="1" id="KW-1133">Transmembrane helix</keyword>
<reference evidence="2 3" key="1">
    <citation type="submission" date="2018-05" db="EMBL/GenBank/DDBJ databases">
        <title>The complete genome of Lysobacter maris HZ9B, a marine bacterium antagonistic against terrestrial plant pathogens.</title>
        <authorList>
            <person name="Zhang X.-Q."/>
        </authorList>
    </citation>
    <scope>NUCLEOTIDE SEQUENCE [LARGE SCALE GENOMIC DNA]</scope>
    <source>
        <strain evidence="2 3">HZ9B</strain>
    </source>
</reference>
<keyword evidence="3" id="KW-1185">Reference proteome</keyword>
<keyword evidence="1" id="KW-0812">Transmembrane</keyword>
<dbReference type="Proteomes" id="UP000249447">
    <property type="component" value="Chromosome"/>
</dbReference>
<organism evidence="2 3">
    <name type="scientific">Marilutibacter maris</name>
    <dbReference type="NCBI Taxonomy" id="1605891"/>
    <lineage>
        <taxon>Bacteria</taxon>
        <taxon>Pseudomonadati</taxon>
        <taxon>Pseudomonadota</taxon>
        <taxon>Gammaproteobacteria</taxon>
        <taxon>Lysobacterales</taxon>
        <taxon>Lysobacteraceae</taxon>
        <taxon>Marilutibacter</taxon>
    </lineage>
</organism>
<feature type="transmembrane region" description="Helical" evidence="1">
    <location>
        <begin position="6"/>
        <end position="27"/>
    </location>
</feature>
<evidence type="ECO:0000313" key="3">
    <source>
        <dbReference type="Proteomes" id="UP000249447"/>
    </source>
</evidence>
<sequence length="612" mass="64080">MNANPSGDWLVALLSLAVAVAVLRLLWRQWRGPQRARGWWLALLLILQPLSAWLLYRSLVPPPLAVRSGTLTVLTAGATRAQLAATTRGEALVALPEAPEPGDAEAVPDLATALRRHPGTARIQVIGDGLEARDRDAVGGIALAFEPAALPTGVTGLWAPSRIAAGDGFGIGGRVNGVDGGSVELIDPSGQRVAAASLSDAGAFALDGTARAAGLATFNLQVFDAEHEPVERLPVPLQVTDPPAPRVLLLGGAPNPELRALRRWIGDAGMPLHAQIAVGAGVQLGDRPLPMTVDGLAEFDLVVLDERVWTGLGDTRRQALLAAVRQGLGLLLRVTGPLPARTRAQLDALGLAADAGTATAALTLPQPEGLDEAGLRARLGGGSEDAPLDLELVAAPPPRLLRRDLRFEGAAAVPLRGPAGSDWMYWKAHGRGRIGVSTLVDSYRLPLSGRGDLHAELWSAAFAALARGTAQPPRVDPGAREGHRVRICGVGEAASVTAPDGSTSTLLPDPAAGPERCAGYWPRFPGWHRLLQDGEAWPFHVRASGEAPGLRAAALREGTLALVGGDASPNAADGIVLVQRRGASWPWWLAWLGSVALLWGLERWRRGLVVAG</sequence>
<protein>
    <recommendedName>
        <fullName evidence="4">Carboxypeptidase regulatory-like domain-containing protein</fullName>
    </recommendedName>
</protein>
<gene>
    <name evidence="2" type="ORF">C9I47_2201</name>
</gene>
<accession>A0A2U9TAG7</accession>